<evidence type="ECO:0000313" key="3">
    <source>
        <dbReference type="Proteomes" id="UP000332933"/>
    </source>
</evidence>
<reference evidence="1" key="2">
    <citation type="submission" date="2019-06" db="EMBL/GenBank/DDBJ databases">
        <title>Genomics analysis of Aphanomyces spp. identifies a new class of oomycete effector associated with host adaptation.</title>
        <authorList>
            <person name="Gaulin E."/>
        </authorList>
    </citation>
    <scope>NUCLEOTIDE SEQUENCE</scope>
    <source>
        <strain evidence="1">CBS 578.67</strain>
    </source>
</reference>
<sequence>MSMIMKKQVMDDGRVVRLVFRTILDDEAHPFDANSYVSDQYGWIHMEEVDGGDGAMVRYKSYVHSNMAHPKRQDVERVAKLARFTWTTEAMEDPVELCCTCSRQRFVPLKQSSSGS</sequence>
<reference evidence="2 3" key="1">
    <citation type="submission" date="2019-03" db="EMBL/GenBank/DDBJ databases">
        <authorList>
            <person name="Gaulin E."/>
            <person name="Dumas B."/>
        </authorList>
    </citation>
    <scope>NUCLEOTIDE SEQUENCE [LARGE SCALE GENOMIC DNA]</scope>
    <source>
        <strain evidence="2">CBS 568.67</strain>
    </source>
</reference>
<proteinExistence type="predicted"/>
<dbReference type="OrthoDB" id="67935at2759"/>
<name>A0A485K970_9STRA</name>
<keyword evidence="3" id="KW-1185">Reference proteome</keyword>
<accession>A0A485K970</accession>
<dbReference type="EMBL" id="CAADRA010000516">
    <property type="protein sequence ID" value="VFT80356.1"/>
    <property type="molecule type" value="Genomic_DNA"/>
</dbReference>
<protein>
    <submittedName>
        <fullName evidence="2">Aste57867_3182 protein</fullName>
    </submittedName>
</protein>
<dbReference type="EMBL" id="VJMH01000516">
    <property type="protein sequence ID" value="KAF0715813.1"/>
    <property type="molecule type" value="Genomic_DNA"/>
</dbReference>
<dbReference type="Proteomes" id="UP000332933">
    <property type="component" value="Unassembled WGS sequence"/>
</dbReference>
<organism evidence="2 3">
    <name type="scientific">Aphanomyces stellatus</name>
    <dbReference type="NCBI Taxonomy" id="120398"/>
    <lineage>
        <taxon>Eukaryota</taxon>
        <taxon>Sar</taxon>
        <taxon>Stramenopiles</taxon>
        <taxon>Oomycota</taxon>
        <taxon>Saprolegniomycetes</taxon>
        <taxon>Saprolegniales</taxon>
        <taxon>Verrucalvaceae</taxon>
        <taxon>Aphanomyces</taxon>
    </lineage>
</organism>
<dbReference type="AlphaFoldDB" id="A0A485K970"/>
<evidence type="ECO:0000313" key="1">
    <source>
        <dbReference type="EMBL" id="KAF0715813.1"/>
    </source>
</evidence>
<gene>
    <name evidence="2" type="primary">Aste57867_3182</name>
    <name evidence="1" type="ORF">As57867_003173</name>
    <name evidence="2" type="ORF">ASTE57867_3182</name>
</gene>
<evidence type="ECO:0000313" key="2">
    <source>
        <dbReference type="EMBL" id="VFT80356.1"/>
    </source>
</evidence>